<feature type="transmembrane region" description="Helical" evidence="10">
    <location>
        <begin position="188"/>
        <end position="209"/>
    </location>
</feature>
<dbReference type="PROSITE" id="PS50928">
    <property type="entry name" value="ABC_TM1"/>
    <property type="match status" value="1"/>
</dbReference>
<keyword evidence="9 10" id="KW-0472">Membrane</keyword>
<proteinExistence type="inferred from homology"/>
<name>A0A220VC98_9GAMM</name>
<dbReference type="GO" id="GO:0006865">
    <property type="term" value="P:amino acid transport"/>
    <property type="evidence" value="ECO:0007669"/>
    <property type="project" value="UniProtKB-KW"/>
</dbReference>
<evidence type="ECO:0000256" key="4">
    <source>
        <dbReference type="ARBA" id="ARBA00022475"/>
    </source>
</evidence>
<evidence type="ECO:0000256" key="5">
    <source>
        <dbReference type="ARBA" id="ARBA00022519"/>
    </source>
</evidence>
<dbReference type="Gene3D" id="1.10.3720.10">
    <property type="entry name" value="MetI-like"/>
    <property type="match status" value="1"/>
</dbReference>
<evidence type="ECO:0000256" key="10">
    <source>
        <dbReference type="RuleBase" id="RU363032"/>
    </source>
</evidence>
<sequence length="221" mass="24748">MILFDYAPIILNATWITIQIALSSLLIGLILSLIFTGLEFSPYKIIKWPTFLFVTMIRGLPEMLIILFIFFGLTELIYLLTGVYIELSPFWSGTIALSLIFASYASQSIRGALKAVSIGQKNAALSLGFKKTSIFFYFILPQAIRHAIPGLTNQWLVLLKDTALVSLIGVTELLKQSQLIATATQQSFNWYAIVAVIYLFISFISKCLINKIEKKYSLQGS</sequence>
<organism evidence="12 13">
    <name type="scientific">Paraphotobacterium marinum</name>
    <dbReference type="NCBI Taxonomy" id="1755811"/>
    <lineage>
        <taxon>Bacteria</taxon>
        <taxon>Pseudomonadati</taxon>
        <taxon>Pseudomonadota</taxon>
        <taxon>Gammaproteobacteria</taxon>
        <taxon>Vibrionales</taxon>
        <taxon>Vibrionaceae</taxon>
        <taxon>Paraphotobacterium</taxon>
    </lineage>
</organism>
<evidence type="ECO:0000259" key="11">
    <source>
        <dbReference type="PROSITE" id="PS50928"/>
    </source>
</evidence>
<dbReference type="PANTHER" id="PTHR30133:SF2">
    <property type="entry name" value="ARGININE ABC TRANSPORTER PERMEASE PROTEIN ARTQ"/>
    <property type="match status" value="1"/>
</dbReference>
<comment type="subcellular location">
    <subcellularLocation>
        <location evidence="1">Cell inner membrane</location>
        <topology evidence="1">Multi-pass membrane protein</topology>
    </subcellularLocation>
    <subcellularLocation>
        <location evidence="10">Cell membrane</location>
        <topology evidence="10">Multi-pass membrane protein</topology>
    </subcellularLocation>
</comment>
<evidence type="ECO:0000256" key="1">
    <source>
        <dbReference type="ARBA" id="ARBA00004429"/>
    </source>
</evidence>
<dbReference type="EMBL" id="CP022355">
    <property type="protein sequence ID" value="ASK77593.1"/>
    <property type="molecule type" value="Genomic_DNA"/>
</dbReference>
<keyword evidence="3 10" id="KW-0813">Transport</keyword>
<reference evidence="12 13" key="1">
    <citation type="journal article" date="2016" name="Int. J. Syst. Evol. Microbiol.">
        <title>Paraphotobacterium marinum gen. nov., sp. nov., a member of the family Vibrionaceae, isolated from surface seawater.</title>
        <authorList>
            <person name="Huang Z."/>
            <person name="Dong C."/>
            <person name="Shao Z."/>
        </authorList>
    </citation>
    <scope>NUCLEOTIDE SEQUENCE [LARGE SCALE GENOMIC DNA]</scope>
    <source>
        <strain evidence="12 13">NSCS20N07D</strain>
    </source>
</reference>
<dbReference type="Proteomes" id="UP000242175">
    <property type="component" value="Chromosome large"/>
</dbReference>
<comment type="similarity">
    <text evidence="2">Belongs to the binding-protein-dependent transport system permease family. HisMQ subfamily.</text>
</comment>
<keyword evidence="7" id="KW-0029">Amino-acid transport</keyword>
<dbReference type="RefSeq" id="WP_089072503.1">
    <property type="nucleotide sequence ID" value="NZ_CBCSAM010000001.1"/>
</dbReference>
<dbReference type="SUPFAM" id="SSF161098">
    <property type="entry name" value="MetI-like"/>
    <property type="match status" value="1"/>
</dbReference>
<dbReference type="InterPro" id="IPR010065">
    <property type="entry name" value="AA_ABC_transptr_permease_3TM"/>
</dbReference>
<dbReference type="InterPro" id="IPR051613">
    <property type="entry name" value="ABC_transp_permease_HisMQ"/>
</dbReference>
<keyword evidence="13" id="KW-1185">Reference proteome</keyword>
<dbReference type="CDD" id="cd06261">
    <property type="entry name" value="TM_PBP2"/>
    <property type="match status" value="1"/>
</dbReference>
<keyword evidence="6 10" id="KW-0812">Transmembrane</keyword>
<evidence type="ECO:0000256" key="8">
    <source>
        <dbReference type="ARBA" id="ARBA00022989"/>
    </source>
</evidence>
<dbReference type="Pfam" id="PF00528">
    <property type="entry name" value="BPD_transp_1"/>
    <property type="match status" value="1"/>
</dbReference>
<protein>
    <submittedName>
        <fullName evidence="12">ABC transporter</fullName>
    </submittedName>
</protein>
<dbReference type="PANTHER" id="PTHR30133">
    <property type="entry name" value="CATIONIC AMINO ACID TRANSPORTER, MEMBRANE COMPONENT"/>
    <property type="match status" value="1"/>
</dbReference>
<evidence type="ECO:0000256" key="7">
    <source>
        <dbReference type="ARBA" id="ARBA00022970"/>
    </source>
</evidence>
<keyword evidence="5" id="KW-0997">Cell inner membrane</keyword>
<evidence type="ECO:0000256" key="6">
    <source>
        <dbReference type="ARBA" id="ARBA00022692"/>
    </source>
</evidence>
<evidence type="ECO:0000256" key="3">
    <source>
        <dbReference type="ARBA" id="ARBA00022448"/>
    </source>
</evidence>
<dbReference type="AlphaFoldDB" id="A0A220VC98"/>
<keyword evidence="4" id="KW-1003">Cell membrane</keyword>
<accession>A0A220VC98</accession>
<evidence type="ECO:0000256" key="9">
    <source>
        <dbReference type="ARBA" id="ARBA00023136"/>
    </source>
</evidence>
<dbReference type="InterPro" id="IPR035906">
    <property type="entry name" value="MetI-like_sf"/>
</dbReference>
<gene>
    <name evidence="12" type="ORF">CF386_00040</name>
</gene>
<evidence type="ECO:0000313" key="12">
    <source>
        <dbReference type="EMBL" id="ASK77593.1"/>
    </source>
</evidence>
<dbReference type="InterPro" id="IPR000515">
    <property type="entry name" value="MetI-like"/>
</dbReference>
<dbReference type="GO" id="GO:0043190">
    <property type="term" value="C:ATP-binding cassette (ABC) transporter complex"/>
    <property type="evidence" value="ECO:0007669"/>
    <property type="project" value="InterPro"/>
</dbReference>
<evidence type="ECO:0000256" key="2">
    <source>
        <dbReference type="ARBA" id="ARBA00010072"/>
    </source>
</evidence>
<dbReference type="OrthoDB" id="9815029at2"/>
<feature type="transmembrane region" description="Helical" evidence="10">
    <location>
        <begin position="91"/>
        <end position="113"/>
    </location>
</feature>
<evidence type="ECO:0000313" key="13">
    <source>
        <dbReference type="Proteomes" id="UP000242175"/>
    </source>
</evidence>
<feature type="domain" description="ABC transmembrane type-1" evidence="11">
    <location>
        <begin position="10"/>
        <end position="209"/>
    </location>
</feature>
<keyword evidence="8 10" id="KW-1133">Transmembrane helix</keyword>
<dbReference type="NCBIfam" id="TIGR01726">
    <property type="entry name" value="HEQRo_perm_3TM"/>
    <property type="match status" value="1"/>
</dbReference>
<feature type="transmembrane region" description="Helical" evidence="10">
    <location>
        <begin position="20"/>
        <end position="43"/>
    </location>
</feature>
<dbReference type="GO" id="GO:0022857">
    <property type="term" value="F:transmembrane transporter activity"/>
    <property type="evidence" value="ECO:0007669"/>
    <property type="project" value="InterPro"/>
</dbReference>
<dbReference type="KEGG" id="pmai:CF386_00040"/>